<organism evidence="3 4">
    <name type="scientific">Paracoccus alkanivorans</name>
    <dbReference type="NCBI Taxonomy" id="2116655"/>
    <lineage>
        <taxon>Bacteria</taxon>
        <taxon>Pseudomonadati</taxon>
        <taxon>Pseudomonadota</taxon>
        <taxon>Alphaproteobacteria</taxon>
        <taxon>Rhodobacterales</taxon>
        <taxon>Paracoccaceae</taxon>
        <taxon>Paracoccus</taxon>
    </lineage>
</organism>
<feature type="signal peptide" evidence="1">
    <location>
        <begin position="1"/>
        <end position="19"/>
    </location>
</feature>
<evidence type="ECO:0000259" key="2">
    <source>
        <dbReference type="Pfam" id="PF00188"/>
    </source>
</evidence>
<dbReference type="PROSITE" id="PS51257">
    <property type="entry name" value="PROKAR_LIPOPROTEIN"/>
    <property type="match status" value="1"/>
</dbReference>
<evidence type="ECO:0000313" key="4">
    <source>
        <dbReference type="Proteomes" id="UP000273516"/>
    </source>
</evidence>
<reference evidence="3 4" key="1">
    <citation type="submission" date="2018-07" db="EMBL/GenBank/DDBJ databases">
        <authorList>
            <person name="Zhang Y."/>
            <person name="Wang L."/>
            <person name="Ma S."/>
        </authorList>
    </citation>
    <scope>NUCLEOTIDE SEQUENCE [LARGE SCALE GENOMIC DNA]</scope>
    <source>
        <strain evidence="3 4">4-2</strain>
    </source>
</reference>
<feature type="chain" id="PRO_5018031950" evidence="1">
    <location>
        <begin position="20"/>
        <end position="179"/>
    </location>
</feature>
<dbReference type="CDD" id="cd05379">
    <property type="entry name" value="CAP_bacterial"/>
    <property type="match status" value="1"/>
</dbReference>
<dbReference type="RefSeq" id="WP_122112582.1">
    <property type="nucleotide sequence ID" value="NZ_QOKZ01000004.1"/>
</dbReference>
<keyword evidence="1" id="KW-0732">Signal</keyword>
<dbReference type="Pfam" id="PF00188">
    <property type="entry name" value="CAP"/>
    <property type="match status" value="1"/>
</dbReference>
<dbReference type="PANTHER" id="PTHR31157:SF1">
    <property type="entry name" value="SCP DOMAIN-CONTAINING PROTEIN"/>
    <property type="match status" value="1"/>
</dbReference>
<dbReference type="PANTHER" id="PTHR31157">
    <property type="entry name" value="SCP DOMAIN-CONTAINING PROTEIN"/>
    <property type="match status" value="1"/>
</dbReference>
<dbReference type="SUPFAM" id="SSF55797">
    <property type="entry name" value="PR-1-like"/>
    <property type="match status" value="1"/>
</dbReference>
<accession>A0A3M0MBX2</accession>
<dbReference type="Proteomes" id="UP000273516">
    <property type="component" value="Unassembled WGS sequence"/>
</dbReference>
<dbReference type="InterPro" id="IPR014044">
    <property type="entry name" value="CAP_dom"/>
</dbReference>
<proteinExistence type="predicted"/>
<name>A0A3M0MBX2_9RHOB</name>
<comment type="caution">
    <text evidence="3">The sequence shown here is derived from an EMBL/GenBank/DDBJ whole genome shotgun (WGS) entry which is preliminary data.</text>
</comment>
<dbReference type="AlphaFoldDB" id="A0A3M0MBX2"/>
<protein>
    <submittedName>
        <fullName evidence="3">CAP domain-containing protein</fullName>
    </submittedName>
</protein>
<dbReference type="InterPro" id="IPR035940">
    <property type="entry name" value="CAP_sf"/>
</dbReference>
<sequence length="179" mass="19178">MSAKALSVVILCLGLAACAANETERSAPPVLDPHDIQVIAAGKATCFRTTEEQNRIGARATNRIRDRIGFAPVEPNAILAKAAARHACDMANRGRMTHVGSKTSGPAARVKKLGYKPRLTAENIAAGPFDLHRVLHEWNHSPGHLENILLPSIRDYGIGQAIGADGKTRFWAAVYAAPQ</sequence>
<evidence type="ECO:0000313" key="3">
    <source>
        <dbReference type="EMBL" id="RMC34805.1"/>
    </source>
</evidence>
<dbReference type="EMBL" id="QOKZ01000004">
    <property type="protein sequence ID" value="RMC34805.1"/>
    <property type="molecule type" value="Genomic_DNA"/>
</dbReference>
<dbReference type="OrthoDB" id="9811255at2"/>
<keyword evidence="4" id="KW-1185">Reference proteome</keyword>
<gene>
    <name evidence="3" type="ORF">C9E81_11955</name>
</gene>
<evidence type="ECO:0000256" key="1">
    <source>
        <dbReference type="SAM" id="SignalP"/>
    </source>
</evidence>
<dbReference type="Gene3D" id="3.40.33.10">
    <property type="entry name" value="CAP"/>
    <property type="match status" value="1"/>
</dbReference>
<feature type="domain" description="SCP" evidence="2">
    <location>
        <begin position="59"/>
        <end position="175"/>
    </location>
</feature>